<gene>
    <name evidence="2" type="ORF">C9927_04055</name>
    <name evidence="3" type="ORF">C9928_01890</name>
</gene>
<evidence type="ECO:0000313" key="5">
    <source>
        <dbReference type="Proteomes" id="UP000242087"/>
    </source>
</evidence>
<dbReference type="Pfam" id="PF14213">
    <property type="entry name" value="DUF4325"/>
    <property type="match status" value="1"/>
</dbReference>
<comment type="caution">
    <text evidence="2">The sequence shown here is derived from an EMBL/GenBank/DDBJ whole genome shotgun (WGS) entry which is preliminary data.</text>
</comment>
<protein>
    <submittedName>
        <fullName evidence="2">DUF4325 domain-containing protein</fullName>
    </submittedName>
</protein>
<dbReference type="AlphaFoldDB" id="A0A2T4D3T8"/>
<dbReference type="Proteomes" id="UP000242087">
    <property type="component" value="Unassembled WGS sequence"/>
</dbReference>
<evidence type="ECO:0000313" key="3">
    <source>
        <dbReference type="EMBL" id="PTB89854.1"/>
    </source>
</evidence>
<evidence type="ECO:0000313" key="2">
    <source>
        <dbReference type="EMBL" id="PTB88469.1"/>
    </source>
</evidence>
<organism evidence="2 5">
    <name type="scientific">Pseudidiomarina aestuarii</name>
    <dbReference type="NCBI Taxonomy" id="624146"/>
    <lineage>
        <taxon>Bacteria</taxon>
        <taxon>Pseudomonadati</taxon>
        <taxon>Pseudomonadota</taxon>
        <taxon>Gammaproteobacteria</taxon>
        <taxon>Alteromonadales</taxon>
        <taxon>Idiomarinaceae</taxon>
        <taxon>Pseudidiomarina</taxon>
    </lineage>
</organism>
<dbReference type="Proteomes" id="UP000241514">
    <property type="component" value="Unassembled WGS sequence"/>
</dbReference>
<feature type="domain" description="DUF4325" evidence="1">
    <location>
        <begin position="25"/>
        <end position="86"/>
    </location>
</feature>
<dbReference type="EMBL" id="PYVG01000006">
    <property type="protein sequence ID" value="PTB89854.1"/>
    <property type="molecule type" value="Genomic_DNA"/>
</dbReference>
<dbReference type="InterPro" id="IPR025474">
    <property type="entry name" value="DUF4325"/>
</dbReference>
<sequence length="124" mass="14281">MKYNVGIEFSPDPAGRFYTDGDASGEQFREEVLLDKLKKININEKLIIVLDDGIESYGSSFLSEAFGGLVKYGYFRPNFLLDTLRFEYSDPEFKFFEDRIKKYITDSSYASKEYVTTKEPSSDS</sequence>
<evidence type="ECO:0000259" key="1">
    <source>
        <dbReference type="Pfam" id="PF14213"/>
    </source>
</evidence>
<accession>A0A2T4D3T8</accession>
<dbReference type="EMBL" id="PYVF01000059">
    <property type="protein sequence ID" value="PTB88469.1"/>
    <property type="molecule type" value="Genomic_DNA"/>
</dbReference>
<name>A0A2T4D3T8_9GAMM</name>
<proteinExistence type="predicted"/>
<evidence type="ECO:0000313" key="4">
    <source>
        <dbReference type="Proteomes" id="UP000241514"/>
    </source>
</evidence>
<reference evidence="4 5" key="1">
    <citation type="submission" date="2018-03" db="EMBL/GenBank/DDBJ databases">
        <title>Cross-interface Injection: A General Nanoliter Liquid Handling Method Applied to Single Cells Genome Amplification Automated Nanoliter Liquid Handling Applied to Single Cell Multiple Displacement Amplification.</title>
        <authorList>
            <person name="Yun J."/>
            <person name="Xu P."/>
            <person name="Xu J."/>
            <person name="Dai X."/>
            <person name="Wang Y."/>
            <person name="Zheng X."/>
            <person name="Cao C."/>
            <person name="Yi Q."/>
            <person name="Zhu Y."/>
            <person name="Wang L."/>
            <person name="Dong Z."/>
            <person name="Huang Y."/>
            <person name="Huang L."/>
            <person name="Du W."/>
        </authorList>
    </citation>
    <scope>NUCLEOTIDE SEQUENCE [LARGE SCALE GENOMIC DNA]</scope>
    <source>
        <strain evidence="2 5">A12-4</strain>
        <strain evidence="3 4">A9-4</strain>
    </source>
</reference>